<proteinExistence type="predicted"/>
<reference evidence="2" key="1">
    <citation type="journal article" date="2019" name="Int. J. Syst. Evol. Microbiol.">
        <title>The Global Catalogue of Microorganisms (GCM) 10K type strain sequencing project: providing services to taxonomists for standard genome sequencing and annotation.</title>
        <authorList>
            <consortium name="The Broad Institute Genomics Platform"/>
            <consortium name="The Broad Institute Genome Sequencing Center for Infectious Disease"/>
            <person name="Wu L."/>
            <person name="Ma J."/>
        </authorList>
    </citation>
    <scope>NUCLEOTIDE SEQUENCE [LARGE SCALE GENOMIC DNA]</scope>
    <source>
        <strain evidence="2">JCM 15572</strain>
    </source>
</reference>
<dbReference type="Proteomes" id="UP001501705">
    <property type="component" value="Unassembled WGS sequence"/>
</dbReference>
<dbReference type="EMBL" id="BAAAPH010000001">
    <property type="protein sequence ID" value="GAA1551517.1"/>
    <property type="molecule type" value="Genomic_DNA"/>
</dbReference>
<protein>
    <submittedName>
        <fullName evidence="1">Uncharacterized protein</fullName>
    </submittedName>
</protein>
<name>A0ABP4MWM4_9ACTN</name>
<evidence type="ECO:0000313" key="2">
    <source>
        <dbReference type="Proteomes" id="UP001501705"/>
    </source>
</evidence>
<keyword evidence="2" id="KW-1185">Reference proteome</keyword>
<evidence type="ECO:0000313" key="1">
    <source>
        <dbReference type="EMBL" id="GAA1551517.1"/>
    </source>
</evidence>
<comment type="caution">
    <text evidence="1">The sequence shown here is derived from an EMBL/GenBank/DDBJ whole genome shotgun (WGS) entry which is preliminary data.</text>
</comment>
<sequence>MVLPGLVLLGVVRGTPGAATRRAGCGGVVGPVLGGCRRVVGGCLGSVVGGAVLLGLVLPGLVLPGQVRGMPGAAARQPRLQPGRSARS</sequence>
<organism evidence="1 2">
    <name type="scientific">Kribbella hippodromi</name>
    <dbReference type="NCBI Taxonomy" id="434347"/>
    <lineage>
        <taxon>Bacteria</taxon>
        <taxon>Bacillati</taxon>
        <taxon>Actinomycetota</taxon>
        <taxon>Actinomycetes</taxon>
        <taxon>Propionibacteriales</taxon>
        <taxon>Kribbellaceae</taxon>
        <taxon>Kribbella</taxon>
    </lineage>
</organism>
<gene>
    <name evidence="1" type="ORF">GCM10009804_05460</name>
</gene>
<accession>A0ABP4MWM4</accession>